<dbReference type="Proteomes" id="UP001396334">
    <property type="component" value="Unassembled WGS sequence"/>
</dbReference>
<sequence length="83" mass="9515">MDCNKGISLEDIKEEMLRQIHYLLLDFRHVHGVSLIQKNVQSTITVLGVSVFSVKLWTSSFFPVKYEKRLEFVELTTVGGSDI</sequence>
<reference evidence="1 2" key="1">
    <citation type="journal article" date="2024" name="G3 (Bethesda)">
        <title>Genome assembly of Hibiscus sabdariffa L. provides insights into metabolisms of medicinal natural products.</title>
        <authorList>
            <person name="Kim T."/>
        </authorList>
    </citation>
    <scope>NUCLEOTIDE SEQUENCE [LARGE SCALE GENOMIC DNA]</scope>
    <source>
        <strain evidence="1">TK-2024</strain>
        <tissue evidence="1">Old leaves</tissue>
    </source>
</reference>
<proteinExistence type="predicted"/>
<evidence type="ECO:0000313" key="2">
    <source>
        <dbReference type="Proteomes" id="UP001396334"/>
    </source>
</evidence>
<organism evidence="1 2">
    <name type="scientific">Hibiscus sabdariffa</name>
    <name type="common">roselle</name>
    <dbReference type="NCBI Taxonomy" id="183260"/>
    <lineage>
        <taxon>Eukaryota</taxon>
        <taxon>Viridiplantae</taxon>
        <taxon>Streptophyta</taxon>
        <taxon>Embryophyta</taxon>
        <taxon>Tracheophyta</taxon>
        <taxon>Spermatophyta</taxon>
        <taxon>Magnoliopsida</taxon>
        <taxon>eudicotyledons</taxon>
        <taxon>Gunneridae</taxon>
        <taxon>Pentapetalae</taxon>
        <taxon>rosids</taxon>
        <taxon>malvids</taxon>
        <taxon>Malvales</taxon>
        <taxon>Malvaceae</taxon>
        <taxon>Malvoideae</taxon>
        <taxon>Hibiscus</taxon>
    </lineage>
</organism>
<protein>
    <submittedName>
        <fullName evidence="1">Uncharacterized protein</fullName>
    </submittedName>
</protein>
<accession>A0ABR2SRF9</accession>
<dbReference type="EMBL" id="JBBPBN010000012">
    <property type="protein sequence ID" value="KAK9027837.1"/>
    <property type="molecule type" value="Genomic_DNA"/>
</dbReference>
<comment type="caution">
    <text evidence="1">The sequence shown here is derived from an EMBL/GenBank/DDBJ whole genome shotgun (WGS) entry which is preliminary data.</text>
</comment>
<gene>
    <name evidence="1" type="ORF">V6N11_067659</name>
</gene>
<keyword evidence="2" id="KW-1185">Reference proteome</keyword>
<name>A0ABR2SRF9_9ROSI</name>
<evidence type="ECO:0000313" key="1">
    <source>
        <dbReference type="EMBL" id="KAK9027837.1"/>
    </source>
</evidence>